<dbReference type="PANTHER" id="PTHR12309">
    <property type="entry name" value="SEC61 GAMMA SUBUNIT"/>
    <property type="match status" value="1"/>
</dbReference>
<dbReference type="EMBL" id="JAHDYR010000062">
    <property type="protein sequence ID" value="KAG9390849.1"/>
    <property type="molecule type" value="Genomic_DNA"/>
</dbReference>
<keyword evidence="5" id="KW-0256">Endoplasmic reticulum</keyword>
<dbReference type="GO" id="GO:0008320">
    <property type="term" value="F:protein transmembrane transporter activity"/>
    <property type="evidence" value="ECO:0007669"/>
    <property type="project" value="InterPro"/>
</dbReference>
<reference evidence="11" key="1">
    <citation type="submission" date="2021-05" db="EMBL/GenBank/DDBJ databases">
        <title>A free-living protist that lacks canonical eukaryotic 1 DNA replication and segregation systems.</title>
        <authorList>
            <person name="Salas-Leiva D.E."/>
            <person name="Tromer E.C."/>
            <person name="Curtis B.A."/>
            <person name="Jerlstrom-Hultqvist J."/>
            <person name="Kolisko M."/>
            <person name="Yi Z."/>
            <person name="Salas-Leiva J.S."/>
            <person name="Gallot-Lavallee L."/>
            <person name="Kops G.J.P.L."/>
            <person name="Archibald J.M."/>
            <person name="Simpson A.G.B."/>
            <person name="Roger A.J."/>
        </authorList>
    </citation>
    <scope>NUCLEOTIDE SEQUENCE</scope>
    <source>
        <strain evidence="11">BICM</strain>
    </source>
</reference>
<protein>
    <submittedName>
        <fullName evidence="11">Protein translocase complex, SecE/Sec61-gamma subunit</fullName>
    </submittedName>
</protein>
<dbReference type="InterPro" id="IPR023391">
    <property type="entry name" value="Prot_translocase_SecE_dom_sf"/>
</dbReference>
<evidence type="ECO:0000256" key="4">
    <source>
        <dbReference type="ARBA" id="ARBA00022692"/>
    </source>
</evidence>
<evidence type="ECO:0000313" key="11">
    <source>
        <dbReference type="EMBL" id="KAG9390849.1"/>
    </source>
</evidence>
<keyword evidence="6" id="KW-0653">Protein transport</keyword>
<keyword evidence="9 10" id="KW-0472">Membrane</keyword>
<evidence type="ECO:0000256" key="2">
    <source>
        <dbReference type="ARBA" id="ARBA00008274"/>
    </source>
</evidence>
<keyword evidence="7 10" id="KW-1133">Transmembrane helix</keyword>
<dbReference type="NCBIfam" id="TIGR00327">
    <property type="entry name" value="secE_euk_arch"/>
    <property type="match status" value="1"/>
</dbReference>
<evidence type="ECO:0000256" key="10">
    <source>
        <dbReference type="SAM" id="Phobius"/>
    </source>
</evidence>
<dbReference type="AlphaFoldDB" id="A0A8J6DXR7"/>
<feature type="transmembrane region" description="Helical" evidence="10">
    <location>
        <begin position="32"/>
        <end position="53"/>
    </location>
</feature>
<comment type="caution">
    <text evidence="11">The sequence shown here is derived from an EMBL/GenBank/DDBJ whole genome shotgun (WGS) entry which is preliminary data.</text>
</comment>
<dbReference type="SUPFAM" id="SSF103456">
    <property type="entry name" value="Preprotein translocase SecE subunit"/>
    <property type="match status" value="1"/>
</dbReference>
<sequence length="67" mass="7511">MAEEKQVSAPMQTYNDSKRFIRRCTKPDRGEYIKISSSIAIGFLILGFSGFFIKLLSIPVNNVLVGN</sequence>
<dbReference type="GO" id="GO:0005789">
    <property type="term" value="C:endoplasmic reticulum membrane"/>
    <property type="evidence" value="ECO:0007669"/>
    <property type="project" value="UniProtKB-SubCell"/>
</dbReference>
<comment type="similarity">
    <text evidence="2">Belongs to the SecE/SEC61-gamma family.</text>
</comment>
<keyword evidence="4 10" id="KW-0812">Transmembrane</keyword>
<evidence type="ECO:0000256" key="5">
    <source>
        <dbReference type="ARBA" id="ARBA00022824"/>
    </source>
</evidence>
<keyword evidence="12" id="KW-1185">Reference proteome</keyword>
<dbReference type="Proteomes" id="UP000717585">
    <property type="component" value="Unassembled WGS sequence"/>
</dbReference>
<accession>A0A8J6DXR7</accession>
<gene>
    <name evidence="11" type="ORF">J8273_7108</name>
</gene>
<evidence type="ECO:0000256" key="1">
    <source>
        <dbReference type="ARBA" id="ARBA00004389"/>
    </source>
</evidence>
<dbReference type="InterPro" id="IPR008158">
    <property type="entry name" value="Translocase_Sec61-g"/>
</dbReference>
<keyword evidence="3" id="KW-0813">Transport</keyword>
<dbReference type="GO" id="GO:0006886">
    <property type="term" value="P:intracellular protein transport"/>
    <property type="evidence" value="ECO:0007669"/>
    <property type="project" value="InterPro"/>
</dbReference>
<dbReference type="Gene3D" id="1.20.5.820">
    <property type="entry name" value="Preprotein translocase SecE subunit"/>
    <property type="match status" value="1"/>
</dbReference>
<dbReference type="OrthoDB" id="2401875at2759"/>
<evidence type="ECO:0000313" key="12">
    <source>
        <dbReference type="Proteomes" id="UP000717585"/>
    </source>
</evidence>
<proteinExistence type="inferred from homology"/>
<evidence type="ECO:0000256" key="7">
    <source>
        <dbReference type="ARBA" id="ARBA00022989"/>
    </source>
</evidence>
<evidence type="ECO:0000256" key="9">
    <source>
        <dbReference type="ARBA" id="ARBA00023136"/>
    </source>
</evidence>
<comment type="subcellular location">
    <subcellularLocation>
        <location evidence="1">Endoplasmic reticulum membrane</location>
        <topology evidence="1">Single-pass membrane protein</topology>
    </subcellularLocation>
</comment>
<evidence type="ECO:0000256" key="8">
    <source>
        <dbReference type="ARBA" id="ARBA00023010"/>
    </source>
</evidence>
<dbReference type="GO" id="GO:0006605">
    <property type="term" value="P:protein targeting"/>
    <property type="evidence" value="ECO:0007669"/>
    <property type="project" value="InterPro"/>
</dbReference>
<organism evidence="11 12">
    <name type="scientific">Carpediemonas membranifera</name>
    <dbReference type="NCBI Taxonomy" id="201153"/>
    <lineage>
        <taxon>Eukaryota</taxon>
        <taxon>Metamonada</taxon>
        <taxon>Carpediemonas-like organisms</taxon>
        <taxon>Carpediemonas</taxon>
    </lineage>
</organism>
<name>A0A8J6DXR7_9EUKA</name>
<evidence type="ECO:0000256" key="6">
    <source>
        <dbReference type="ARBA" id="ARBA00022927"/>
    </source>
</evidence>
<keyword evidence="8" id="KW-0811">Translocation</keyword>
<dbReference type="Pfam" id="PF00584">
    <property type="entry name" value="SecE"/>
    <property type="match status" value="1"/>
</dbReference>
<evidence type="ECO:0000256" key="3">
    <source>
        <dbReference type="ARBA" id="ARBA00022448"/>
    </source>
</evidence>
<dbReference type="InterPro" id="IPR001901">
    <property type="entry name" value="Translocase_SecE/Sec61-g"/>
</dbReference>